<feature type="transmembrane region" description="Helical" evidence="6">
    <location>
        <begin position="315"/>
        <end position="336"/>
    </location>
</feature>
<feature type="compositionally biased region" description="Polar residues" evidence="5">
    <location>
        <begin position="517"/>
        <end position="551"/>
    </location>
</feature>
<evidence type="ECO:0000256" key="1">
    <source>
        <dbReference type="ARBA" id="ARBA00004141"/>
    </source>
</evidence>
<keyword evidence="4 6" id="KW-0472">Membrane</keyword>
<evidence type="ECO:0000256" key="2">
    <source>
        <dbReference type="ARBA" id="ARBA00022692"/>
    </source>
</evidence>
<dbReference type="GO" id="GO:0015179">
    <property type="term" value="F:L-amino acid transmembrane transporter activity"/>
    <property type="evidence" value="ECO:0007669"/>
    <property type="project" value="TreeGrafter"/>
</dbReference>
<keyword evidence="2 6" id="KW-0812">Transmembrane</keyword>
<protein>
    <submittedName>
        <fullName evidence="8">Amino acid transporter family/ copper-transporting atpase</fullName>
    </submittedName>
</protein>
<comment type="caution">
    <text evidence="8">The sequence shown here is derived from an EMBL/GenBank/DDBJ whole genome shotgun (WGS) entry which is preliminary data.</text>
</comment>
<dbReference type="PANTHER" id="PTHR22950">
    <property type="entry name" value="AMINO ACID TRANSPORTER"/>
    <property type="match status" value="1"/>
</dbReference>
<evidence type="ECO:0000256" key="5">
    <source>
        <dbReference type="SAM" id="MobiDB-lite"/>
    </source>
</evidence>
<feature type="transmembrane region" description="Helical" evidence="6">
    <location>
        <begin position="177"/>
        <end position="197"/>
    </location>
</feature>
<evidence type="ECO:0000256" key="4">
    <source>
        <dbReference type="ARBA" id="ARBA00023136"/>
    </source>
</evidence>
<feature type="transmembrane region" description="Helical" evidence="6">
    <location>
        <begin position="615"/>
        <end position="641"/>
    </location>
</feature>
<dbReference type="PANTHER" id="PTHR22950:SF702">
    <property type="entry name" value="AMINO ACID TRANSPORTER PROTEIN"/>
    <property type="match status" value="1"/>
</dbReference>
<gene>
    <name evidence="8" type="ORF">QR46_1920</name>
</gene>
<dbReference type="InterPro" id="IPR013057">
    <property type="entry name" value="AA_transpt_TM"/>
</dbReference>
<organism evidence="8 9">
    <name type="scientific">Giardia duodenalis assemblage B</name>
    <dbReference type="NCBI Taxonomy" id="1394984"/>
    <lineage>
        <taxon>Eukaryota</taxon>
        <taxon>Metamonada</taxon>
        <taxon>Diplomonadida</taxon>
        <taxon>Hexamitidae</taxon>
        <taxon>Giardiinae</taxon>
        <taxon>Giardia</taxon>
    </lineage>
</organism>
<feature type="domain" description="Amino acid transporter transmembrane" evidence="7">
    <location>
        <begin position="19"/>
        <end position="407"/>
    </location>
</feature>
<proteinExistence type="predicted"/>
<evidence type="ECO:0000259" key="7">
    <source>
        <dbReference type="Pfam" id="PF01490"/>
    </source>
</evidence>
<dbReference type="GO" id="GO:0005737">
    <property type="term" value="C:cytoplasm"/>
    <property type="evidence" value="ECO:0007669"/>
    <property type="project" value="TreeGrafter"/>
</dbReference>
<feature type="transmembrane region" description="Helical" evidence="6">
    <location>
        <begin position="271"/>
        <end position="295"/>
    </location>
</feature>
<dbReference type="Proteomes" id="UP000070089">
    <property type="component" value="Unassembled WGS sequence"/>
</dbReference>
<keyword evidence="3 6" id="KW-1133">Transmembrane helix</keyword>
<evidence type="ECO:0000313" key="8">
    <source>
        <dbReference type="EMBL" id="KWX14102.1"/>
    </source>
</evidence>
<accession>A0A132NWP2</accession>
<dbReference type="EMBL" id="JXTI01000044">
    <property type="protein sequence ID" value="KWX14102.1"/>
    <property type="molecule type" value="Genomic_DNA"/>
</dbReference>
<feature type="transmembrane region" description="Helical" evidence="6">
    <location>
        <begin position="91"/>
        <end position="110"/>
    </location>
</feature>
<dbReference type="OrthoDB" id="10329750at2759"/>
<feature type="region of interest" description="Disordered" evidence="5">
    <location>
        <begin position="476"/>
        <end position="577"/>
    </location>
</feature>
<evidence type="ECO:0000256" key="6">
    <source>
        <dbReference type="SAM" id="Phobius"/>
    </source>
</evidence>
<dbReference type="VEuPathDB" id="GiardiaDB:QR46_1920"/>
<feature type="transmembrane region" description="Helical" evidence="6">
    <location>
        <begin position="357"/>
        <end position="380"/>
    </location>
</feature>
<name>A0A132NWP2_GIAIN</name>
<evidence type="ECO:0000313" key="9">
    <source>
        <dbReference type="Proteomes" id="UP000070089"/>
    </source>
</evidence>
<dbReference type="AlphaFoldDB" id="A0A132NWP2"/>
<reference evidence="8 9" key="1">
    <citation type="journal article" date="2015" name="Mol. Biochem. Parasitol.">
        <title>Identification of polymorphic genes for use in assemblage B genotyping assays through comparative genomics of multiple assemblage B Giardia duodenalis isolates.</title>
        <authorList>
            <person name="Wielinga C."/>
            <person name="Thompson R.C."/>
            <person name="Monis P."/>
            <person name="Ryan U."/>
        </authorList>
    </citation>
    <scope>NUCLEOTIDE SEQUENCE [LARGE SCALE GENOMIC DNA]</scope>
    <source>
        <strain evidence="8 9">BAH15c1</strain>
    </source>
</reference>
<feature type="transmembrane region" description="Helical" evidence="6">
    <location>
        <begin position="386"/>
        <end position="405"/>
    </location>
</feature>
<feature type="transmembrane region" description="Helical" evidence="6">
    <location>
        <begin position="14"/>
        <end position="34"/>
    </location>
</feature>
<feature type="compositionally biased region" description="Low complexity" evidence="5">
    <location>
        <begin position="484"/>
        <end position="500"/>
    </location>
</feature>
<sequence>MATQTYTPNEEKRVYAGTTMLMIGSCIGASLLALGSRFSNLGWPLSTLYMTFAVIFSFWGYRQIIDACTYTRYTTIRSLLIVTWNKVIAEIVGYATMFLIFGFLVAYCVISSDYIHSIYNFFAKVPTCNQPSSYDQQLCDEYFKCVAASNRVDKIIRAIVGCGAFMLLSFVNSVGILSLISSISLLLVIFSIGVILGRCIEALVKGKLAYDDGSWVRRVPSIPYKPEIASVLIDFPSYFSLYTLIPTMPSLYAEMKGSISEKTKIIHRTSIYATVILIVIYMTLAYVTSATFYGPNQRNYREDNILNNFSDTDKLVLSVRILYVLVIFTAFVCCLFPCRAILLDIIKADRTTKRGKVLFFVTGIIIVLLLTILAIFVPSITLVFDIITSLFGFVLYLGLPILVGLKVPVLKARREYMEARRAAMNRTDPDAELKQTNTMEAKIRDRTNSITAFLSVFGPGATERVRQASESIVRRMSMTGSRLSTSGRADRASSSSGHRLSSYRHSHIPFKGVPSTIPDTTDLQTFETPPSNNAALESGHTRQQPRLQTIPETHEQGNNRPQEATEPDTEEEETKQNISTCVVTEQIAIDHSHIISDEVLLEGFTPPKVSLKRQITLWTITSLFIITNSTSFVVTIIRLFAPKDSTGVCNK</sequence>
<dbReference type="Pfam" id="PF01490">
    <property type="entry name" value="Aa_trans"/>
    <property type="match status" value="1"/>
</dbReference>
<feature type="transmembrane region" description="Helical" evidence="6">
    <location>
        <begin position="41"/>
        <end position="61"/>
    </location>
</feature>
<evidence type="ECO:0000256" key="3">
    <source>
        <dbReference type="ARBA" id="ARBA00022989"/>
    </source>
</evidence>
<comment type="subcellular location">
    <subcellularLocation>
        <location evidence="1">Membrane</location>
        <topology evidence="1">Multi-pass membrane protein</topology>
    </subcellularLocation>
</comment>
<dbReference type="GO" id="GO:0016020">
    <property type="term" value="C:membrane"/>
    <property type="evidence" value="ECO:0007669"/>
    <property type="project" value="UniProtKB-SubCell"/>
</dbReference>